<gene>
    <name evidence="8" type="ORF">BA195_11995</name>
</gene>
<dbReference type="SMART" id="SM00421">
    <property type="entry name" value="HTH_LUXR"/>
    <property type="match status" value="1"/>
</dbReference>
<dbReference type="SUPFAM" id="SSF46894">
    <property type="entry name" value="C-terminal effector domain of the bipartite response regulators"/>
    <property type="match status" value="1"/>
</dbReference>
<evidence type="ECO:0000313" key="9">
    <source>
        <dbReference type="Proteomes" id="UP000093186"/>
    </source>
</evidence>
<accession>A0A1B9XXP8</accession>
<dbReference type="OrthoDB" id="1013073at2"/>
<evidence type="ECO:0000256" key="4">
    <source>
        <dbReference type="ARBA" id="ARBA00023163"/>
    </source>
</evidence>
<dbReference type="Gene3D" id="3.40.50.2300">
    <property type="match status" value="1"/>
</dbReference>
<protein>
    <submittedName>
        <fullName evidence="8">DNA-binding response regulator</fullName>
    </submittedName>
</protein>
<dbReference type="InterPro" id="IPR000792">
    <property type="entry name" value="Tscrpt_reg_LuxR_C"/>
</dbReference>
<feature type="modified residue" description="4-aspartylphosphate" evidence="5">
    <location>
        <position position="60"/>
    </location>
</feature>
<dbReference type="CDD" id="cd17535">
    <property type="entry name" value="REC_NarL-like"/>
    <property type="match status" value="1"/>
</dbReference>
<dbReference type="Pfam" id="PF00072">
    <property type="entry name" value="Response_reg"/>
    <property type="match status" value="1"/>
</dbReference>
<dbReference type="PROSITE" id="PS50043">
    <property type="entry name" value="HTH_LUXR_2"/>
    <property type="match status" value="1"/>
</dbReference>
<dbReference type="RefSeq" id="WP_068705875.1">
    <property type="nucleotide sequence ID" value="NZ_MAKX01000024.1"/>
</dbReference>
<dbReference type="PROSITE" id="PS50110">
    <property type="entry name" value="RESPONSE_REGULATORY"/>
    <property type="match status" value="1"/>
</dbReference>
<dbReference type="GO" id="GO:0006355">
    <property type="term" value="P:regulation of DNA-templated transcription"/>
    <property type="evidence" value="ECO:0007669"/>
    <property type="project" value="InterPro"/>
</dbReference>
<proteinExistence type="predicted"/>
<feature type="domain" description="Response regulatory" evidence="7">
    <location>
        <begin position="6"/>
        <end position="125"/>
    </location>
</feature>
<dbReference type="PRINTS" id="PR00038">
    <property type="entry name" value="HTHLUXR"/>
</dbReference>
<keyword evidence="2" id="KW-0805">Transcription regulation</keyword>
<evidence type="ECO:0000256" key="1">
    <source>
        <dbReference type="ARBA" id="ARBA00022553"/>
    </source>
</evidence>
<keyword evidence="3 8" id="KW-0238">DNA-binding</keyword>
<evidence type="ECO:0000259" key="6">
    <source>
        <dbReference type="PROSITE" id="PS50043"/>
    </source>
</evidence>
<evidence type="ECO:0000256" key="2">
    <source>
        <dbReference type="ARBA" id="ARBA00023015"/>
    </source>
</evidence>
<evidence type="ECO:0000259" key="7">
    <source>
        <dbReference type="PROSITE" id="PS50110"/>
    </source>
</evidence>
<keyword evidence="4" id="KW-0804">Transcription</keyword>
<dbReference type="CDD" id="cd06170">
    <property type="entry name" value="LuxR_C_like"/>
    <property type="match status" value="1"/>
</dbReference>
<evidence type="ECO:0000256" key="5">
    <source>
        <dbReference type="PROSITE-ProRule" id="PRU00169"/>
    </source>
</evidence>
<dbReference type="EMBL" id="MAKX01000024">
    <property type="protein sequence ID" value="OCK42338.1"/>
    <property type="molecule type" value="Genomic_DNA"/>
</dbReference>
<name>A0A1B9XXP8_9FLAO</name>
<dbReference type="SMART" id="SM00448">
    <property type="entry name" value="REC"/>
    <property type="match status" value="1"/>
</dbReference>
<dbReference type="GO" id="GO:0000160">
    <property type="term" value="P:phosphorelay signal transduction system"/>
    <property type="evidence" value="ECO:0007669"/>
    <property type="project" value="InterPro"/>
</dbReference>
<dbReference type="STRING" id="447689.BA195_11995"/>
<dbReference type="PANTHER" id="PTHR43214:SF41">
    <property type="entry name" value="NITRATE_NITRITE RESPONSE REGULATOR PROTEIN NARP"/>
    <property type="match status" value="1"/>
</dbReference>
<dbReference type="InterPro" id="IPR058245">
    <property type="entry name" value="NreC/VraR/RcsB-like_REC"/>
</dbReference>
<dbReference type="Proteomes" id="UP000093186">
    <property type="component" value="Unassembled WGS sequence"/>
</dbReference>
<organism evidence="8 9">
    <name type="scientific">Tenacibaculum soleae</name>
    <dbReference type="NCBI Taxonomy" id="447689"/>
    <lineage>
        <taxon>Bacteria</taxon>
        <taxon>Pseudomonadati</taxon>
        <taxon>Bacteroidota</taxon>
        <taxon>Flavobacteriia</taxon>
        <taxon>Flavobacteriales</taxon>
        <taxon>Flavobacteriaceae</taxon>
        <taxon>Tenacibaculum</taxon>
    </lineage>
</organism>
<comment type="caution">
    <text evidence="8">The sequence shown here is derived from an EMBL/GenBank/DDBJ whole genome shotgun (WGS) entry which is preliminary data.</text>
</comment>
<dbReference type="SUPFAM" id="SSF52172">
    <property type="entry name" value="CheY-like"/>
    <property type="match status" value="1"/>
</dbReference>
<dbReference type="Pfam" id="PF00196">
    <property type="entry name" value="GerE"/>
    <property type="match status" value="1"/>
</dbReference>
<feature type="domain" description="HTH luxR-type" evidence="6">
    <location>
        <begin position="147"/>
        <end position="212"/>
    </location>
</feature>
<dbReference type="InterPro" id="IPR011006">
    <property type="entry name" value="CheY-like_superfamily"/>
</dbReference>
<keyword evidence="9" id="KW-1185">Reference proteome</keyword>
<dbReference type="PANTHER" id="PTHR43214">
    <property type="entry name" value="TWO-COMPONENT RESPONSE REGULATOR"/>
    <property type="match status" value="1"/>
</dbReference>
<dbReference type="AlphaFoldDB" id="A0A1B9XXP8"/>
<sequence>MITQYSIIIVDDHSMFLDGLRSIISEEKNIDIILTATKGTQVLKYLQINPTQKVDLVITDINMPEMDGVALNKAIKEQFPTIKTLVVSMLEDPVKVQNLIESKANGYLSKNAEKTELLKAIKIILNGENYFSPRIKTILMEAMFTAKTKSQVSLTKREKEVLKLIAKEFTTKEIASQLFLSKHTIESYRKNLISKLNVRNLAGLTRYAMEEGLLN</sequence>
<dbReference type="InterPro" id="IPR039420">
    <property type="entry name" value="WalR-like"/>
</dbReference>
<evidence type="ECO:0000256" key="3">
    <source>
        <dbReference type="ARBA" id="ARBA00023125"/>
    </source>
</evidence>
<dbReference type="GO" id="GO:0003677">
    <property type="term" value="F:DNA binding"/>
    <property type="evidence" value="ECO:0007669"/>
    <property type="project" value="UniProtKB-KW"/>
</dbReference>
<reference evidence="8 9" key="1">
    <citation type="submission" date="2016-06" db="EMBL/GenBank/DDBJ databases">
        <title>Draft Genome Sequence of Tenacibaculum soleae UCD-KL19.</title>
        <authorList>
            <person name="Eisen J.A."/>
            <person name="Coil D.A."/>
            <person name="Lujan K.M."/>
        </authorList>
    </citation>
    <scope>NUCLEOTIDE SEQUENCE [LARGE SCALE GENOMIC DNA]</scope>
    <source>
        <strain evidence="8 9">UCD-KL19</strain>
    </source>
</reference>
<keyword evidence="1 5" id="KW-0597">Phosphoprotein</keyword>
<evidence type="ECO:0000313" key="8">
    <source>
        <dbReference type="EMBL" id="OCK42338.1"/>
    </source>
</evidence>
<dbReference type="InterPro" id="IPR016032">
    <property type="entry name" value="Sig_transdc_resp-reg_C-effctor"/>
</dbReference>
<dbReference type="InterPro" id="IPR001789">
    <property type="entry name" value="Sig_transdc_resp-reg_receiver"/>
</dbReference>